<proteinExistence type="inferred from homology"/>
<feature type="region of interest" description="Disordered" evidence="2">
    <location>
        <begin position="76"/>
        <end position="95"/>
    </location>
</feature>
<dbReference type="Proteomes" id="UP001189122">
    <property type="component" value="Unassembled WGS sequence"/>
</dbReference>
<sequence>MKKSSAVSARSKSGVFPSPGTPNYRHDDGATGPLPAKSGRRYVSTSALLPFNNGRTLPSKWEDAEKWIFSPVSGIDRPAGLPPHHRRPKSKSGPLATPFEMGYSYSSASPPMSMFDGGRIRNFPDNSPFLTGVLMTERGCCGSVSSGGGSGSEGVRISVTGGGKGSYCAHADEGVVRPASVPGCSDLLLQSSFSLPGFGDQKADGTMDSPVILRKDVATQMSPEDSPRSSPKERLHFSPSPASSPVLEEMQSHFSKLEVRDVQVDDRVTVTRWTKKNISRGSDKGSANVVEWKKKTAESRDSSWEVSETAKSISKIRREEAKITAWENLQKAKAEAAIRKLEMKLEKKRSSSMDKILKKLKSAQGKAHDMRNAAASSQANQACETIKNGLVLPQGWPDEPSESLLQLPRFLAYQLIDPHTIRVSSLPHQIFNRILTVD</sequence>
<dbReference type="Pfam" id="PF03763">
    <property type="entry name" value="Remorin_C"/>
    <property type="match status" value="1"/>
</dbReference>
<dbReference type="PANTHER" id="PTHR31471">
    <property type="entry name" value="OS02G0116800 PROTEIN"/>
    <property type="match status" value="1"/>
</dbReference>
<feature type="compositionally biased region" description="Low complexity" evidence="2">
    <location>
        <begin position="1"/>
        <end position="13"/>
    </location>
</feature>
<dbReference type="AlphaFoldDB" id="A0A7I8J4C6"/>
<gene>
    <name evidence="4" type="ORF">SI7747_09011348</name>
</gene>
<feature type="compositionally biased region" description="Basic and acidic residues" evidence="2">
    <location>
        <begin position="225"/>
        <end position="236"/>
    </location>
</feature>
<dbReference type="EMBL" id="CACRZD030000009">
    <property type="protein sequence ID" value="CAA6664959.1"/>
    <property type="molecule type" value="Genomic_DNA"/>
</dbReference>
<reference evidence="4 5" key="1">
    <citation type="submission" date="2019-12" db="EMBL/GenBank/DDBJ databases">
        <authorList>
            <person name="Scholz U."/>
            <person name="Mascher M."/>
            <person name="Fiebig A."/>
        </authorList>
    </citation>
    <scope>NUCLEOTIDE SEQUENCE</scope>
</reference>
<name>A0A7I8J4C6_SPIIN</name>
<evidence type="ECO:0000313" key="5">
    <source>
        <dbReference type="Proteomes" id="UP001189122"/>
    </source>
</evidence>
<feature type="region of interest" description="Disordered" evidence="2">
    <location>
        <begin position="1"/>
        <end position="38"/>
    </location>
</feature>
<evidence type="ECO:0000259" key="3">
    <source>
        <dbReference type="Pfam" id="PF03763"/>
    </source>
</evidence>
<dbReference type="InterPro" id="IPR005516">
    <property type="entry name" value="Remorin_C"/>
</dbReference>
<accession>A0A7I8J4C6</accession>
<dbReference type="EMBL" id="LR743596">
    <property type="protein sequence ID" value="CAA2625608.1"/>
    <property type="molecule type" value="Genomic_DNA"/>
</dbReference>
<keyword evidence="5" id="KW-1185">Reference proteome</keyword>
<dbReference type="PANTHER" id="PTHR31471:SF13">
    <property type="entry name" value="REMORIN FAMILY PROTEIN"/>
    <property type="match status" value="1"/>
</dbReference>
<feature type="region of interest" description="Disordered" evidence="2">
    <location>
        <begin position="219"/>
        <end position="245"/>
    </location>
</feature>
<evidence type="ECO:0000256" key="1">
    <source>
        <dbReference type="ARBA" id="ARBA00005711"/>
    </source>
</evidence>
<organism evidence="4">
    <name type="scientific">Spirodela intermedia</name>
    <name type="common">Intermediate duckweed</name>
    <dbReference type="NCBI Taxonomy" id="51605"/>
    <lineage>
        <taxon>Eukaryota</taxon>
        <taxon>Viridiplantae</taxon>
        <taxon>Streptophyta</taxon>
        <taxon>Embryophyta</taxon>
        <taxon>Tracheophyta</taxon>
        <taxon>Spermatophyta</taxon>
        <taxon>Magnoliopsida</taxon>
        <taxon>Liliopsida</taxon>
        <taxon>Araceae</taxon>
        <taxon>Lemnoideae</taxon>
        <taxon>Spirodela</taxon>
    </lineage>
</organism>
<comment type="similarity">
    <text evidence="1">Belongs to the remorin family.</text>
</comment>
<feature type="domain" description="Remorin C-terminal" evidence="3">
    <location>
        <begin position="297"/>
        <end position="385"/>
    </location>
</feature>
<evidence type="ECO:0000313" key="4">
    <source>
        <dbReference type="EMBL" id="CAA2625608.1"/>
    </source>
</evidence>
<protein>
    <recommendedName>
        <fullName evidence="3">Remorin C-terminal domain-containing protein</fullName>
    </recommendedName>
</protein>
<evidence type="ECO:0000256" key="2">
    <source>
        <dbReference type="SAM" id="MobiDB-lite"/>
    </source>
</evidence>